<dbReference type="AlphaFoldDB" id="A0A0C9MYK0"/>
<organism evidence="1 2">
    <name type="scientific">Sphingomonas paucimobilis NBRC 13935</name>
    <dbReference type="NCBI Taxonomy" id="1219050"/>
    <lineage>
        <taxon>Bacteria</taxon>
        <taxon>Pseudomonadati</taxon>
        <taxon>Pseudomonadota</taxon>
        <taxon>Alphaproteobacteria</taxon>
        <taxon>Sphingomonadales</taxon>
        <taxon>Sphingomonadaceae</taxon>
        <taxon>Sphingomonas</taxon>
    </lineage>
</organism>
<proteinExistence type="predicted"/>
<accession>A0A0C9MYK0</accession>
<name>A0A0C9MYK0_SPHPI</name>
<reference evidence="1 2" key="1">
    <citation type="submission" date="2014-08" db="EMBL/GenBank/DDBJ databases">
        <title>Whole genome shotgun sequence of Sphingomonas paucimobilis NBRC 13935.</title>
        <authorList>
            <person name="Hosoyama A."/>
            <person name="Hashimoto M."/>
            <person name="Hosoyama Y."/>
            <person name="Noguchi M."/>
            <person name="Uohara A."/>
            <person name="Ohji S."/>
            <person name="Katano-Makiyama Y."/>
            <person name="Ichikawa N."/>
            <person name="Kimura A."/>
            <person name="Yamazoe A."/>
            <person name="Fujita N."/>
        </authorList>
    </citation>
    <scope>NUCLEOTIDE SEQUENCE [LARGE SCALE GENOMIC DNA]</scope>
    <source>
        <strain evidence="1 2">NBRC 13935</strain>
    </source>
</reference>
<evidence type="ECO:0000313" key="1">
    <source>
        <dbReference type="EMBL" id="GAN12399.1"/>
    </source>
</evidence>
<comment type="caution">
    <text evidence="1">The sequence shown here is derived from an EMBL/GenBank/DDBJ whole genome shotgun (WGS) entry which is preliminary data.</text>
</comment>
<evidence type="ECO:0000313" key="2">
    <source>
        <dbReference type="Proteomes" id="UP000032025"/>
    </source>
</evidence>
<dbReference type="Proteomes" id="UP000032025">
    <property type="component" value="Unassembled WGS sequence"/>
</dbReference>
<keyword evidence="2" id="KW-1185">Reference proteome</keyword>
<gene>
    <name evidence="1" type="ORF">SP6_09_00090</name>
</gene>
<dbReference type="EMBL" id="BBJS01000009">
    <property type="protein sequence ID" value="GAN12399.1"/>
    <property type="molecule type" value="Genomic_DNA"/>
</dbReference>
<sequence length="81" mass="8590">MSLSCMPDTIMSRAASASAILPLKDAQTPRGLTTILVPLQQARRDLYPARKAFDGGGAIDPASTVYLGSSRSLERALAAWL</sequence>
<protein>
    <submittedName>
        <fullName evidence="1">DNA, contig: SP609</fullName>
    </submittedName>
</protein>